<reference evidence="2" key="1">
    <citation type="submission" date="2010-05" db="EMBL/GenBank/DDBJ databases">
        <title>The Genome Sequence of Magnaporthe poae strain ATCC 64411.</title>
        <authorList>
            <consortium name="The Broad Institute Genome Sequencing Platform"/>
            <consortium name="Broad Institute Genome Sequencing Center for Infectious Disease"/>
            <person name="Ma L.-J."/>
            <person name="Dead R."/>
            <person name="Young S."/>
            <person name="Zeng Q."/>
            <person name="Koehrsen M."/>
            <person name="Alvarado L."/>
            <person name="Berlin A."/>
            <person name="Chapman S.B."/>
            <person name="Chen Z."/>
            <person name="Freedman E."/>
            <person name="Gellesch M."/>
            <person name="Goldberg J."/>
            <person name="Griggs A."/>
            <person name="Gujja S."/>
            <person name="Heilman E.R."/>
            <person name="Heiman D."/>
            <person name="Hepburn T."/>
            <person name="Howarth C."/>
            <person name="Jen D."/>
            <person name="Larson L."/>
            <person name="Mehta T."/>
            <person name="Neiman D."/>
            <person name="Pearson M."/>
            <person name="Roberts A."/>
            <person name="Saif S."/>
            <person name="Shea T."/>
            <person name="Shenoy N."/>
            <person name="Sisk P."/>
            <person name="Stolte C."/>
            <person name="Sykes S."/>
            <person name="Walk T."/>
            <person name="White J."/>
            <person name="Yandava C."/>
            <person name="Haas B."/>
            <person name="Nusbaum C."/>
            <person name="Birren B."/>
        </authorList>
    </citation>
    <scope>NUCLEOTIDE SEQUENCE</scope>
    <source>
        <strain evidence="2">ATCC 64411</strain>
    </source>
</reference>
<protein>
    <recommendedName>
        <fullName evidence="5">Transcription factor RfeG</fullName>
    </recommendedName>
</protein>
<dbReference type="STRING" id="644358.A0A0C4ECE9"/>
<keyword evidence="4" id="KW-1185">Reference proteome</keyword>
<dbReference type="VEuPathDB" id="FungiDB:MAPG_10371"/>
<evidence type="ECO:0008006" key="5">
    <source>
        <dbReference type="Google" id="ProtNLM"/>
    </source>
</evidence>
<evidence type="ECO:0000313" key="2">
    <source>
        <dbReference type="EMBL" id="KLU90518.1"/>
    </source>
</evidence>
<feature type="region of interest" description="Disordered" evidence="1">
    <location>
        <begin position="114"/>
        <end position="321"/>
    </location>
</feature>
<name>A0A0C4ECE9_MAGP6</name>
<evidence type="ECO:0000313" key="4">
    <source>
        <dbReference type="Proteomes" id="UP000011715"/>
    </source>
</evidence>
<dbReference type="PANTHER" id="PTHR39609">
    <property type="entry name" value="RFEG-RELATED"/>
    <property type="match status" value="1"/>
</dbReference>
<dbReference type="eggNOG" id="ENOG502SQKQ">
    <property type="taxonomic scope" value="Eukaryota"/>
</dbReference>
<dbReference type="OrthoDB" id="4146887at2759"/>
<dbReference type="EnsemblFungi" id="MAPG_10371T0">
    <property type="protein sequence ID" value="MAPG_10371T0"/>
    <property type="gene ID" value="MAPG_10371"/>
</dbReference>
<dbReference type="PANTHER" id="PTHR39609:SF1">
    <property type="entry name" value="RFEG"/>
    <property type="match status" value="1"/>
</dbReference>
<dbReference type="EMBL" id="ADBL01002321">
    <property type="status" value="NOT_ANNOTATED_CDS"/>
    <property type="molecule type" value="Genomic_DNA"/>
</dbReference>
<reference evidence="2" key="3">
    <citation type="submission" date="2011-03" db="EMBL/GenBank/DDBJ databases">
        <title>Annotation of Magnaporthe poae ATCC 64411.</title>
        <authorList>
            <person name="Ma L.-J."/>
            <person name="Dead R."/>
            <person name="Young S.K."/>
            <person name="Zeng Q."/>
            <person name="Gargeya S."/>
            <person name="Fitzgerald M."/>
            <person name="Haas B."/>
            <person name="Abouelleil A."/>
            <person name="Alvarado L."/>
            <person name="Arachchi H.M."/>
            <person name="Berlin A."/>
            <person name="Brown A."/>
            <person name="Chapman S.B."/>
            <person name="Chen Z."/>
            <person name="Dunbar C."/>
            <person name="Freedman E."/>
            <person name="Gearin G."/>
            <person name="Gellesch M."/>
            <person name="Goldberg J."/>
            <person name="Griggs A."/>
            <person name="Gujja S."/>
            <person name="Heiman D."/>
            <person name="Howarth C."/>
            <person name="Larson L."/>
            <person name="Lui A."/>
            <person name="MacDonald P.J.P."/>
            <person name="Mehta T."/>
            <person name="Montmayeur A."/>
            <person name="Murphy C."/>
            <person name="Neiman D."/>
            <person name="Pearson M."/>
            <person name="Priest M."/>
            <person name="Roberts A."/>
            <person name="Saif S."/>
            <person name="Shea T."/>
            <person name="Shenoy N."/>
            <person name="Sisk P."/>
            <person name="Stolte C."/>
            <person name="Sykes S."/>
            <person name="Yandava C."/>
            <person name="Wortman J."/>
            <person name="Nusbaum C."/>
            <person name="Birren B."/>
        </authorList>
    </citation>
    <scope>NUCLEOTIDE SEQUENCE</scope>
    <source>
        <strain evidence="2">ATCC 64411</strain>
    </source>
</reference>
<feature type="compositionally biased region" description="Low complexity" evidence="1">
    <location>
        <begin position="245"/>
        <end position="254"/>
    </location>
</feature>
<feature type="compositionally biased region" description="Pro residues" evidence="1">
    <location>
        <begin position="181"/>
        <end position="193"/>
    </location>
</feature>
<reference evidence="3" key="5">
    <citation type="submission" date="2015-06" db="UniProtKB">
        <authorList>
            <consortium name="EnsemblFungi"/>
        </authorList>
    </citation>
    <scope>IDENTIFICATION</scope>
    <source>
        <strain evidence="3">ATCC 64411</strain>
    </source>
</reference>
<dbReference type="Proteomes" id="UP000011715">
    <property type="component" value="Unassembled WGS sequence"/>
</dbReference>
<organism evidence="3 4">
    <name type="scientific">Magnaporthiopsis poae (strain ATCC 64411 / 73-15)</name>
    <name type="common">Kentucky bluegrass fungus</name>
    <name type="synonym">Magnaporthe poae</name>
    <dbReference type="NCBI Taxonomy" id="644358"/>
    <lineage>
        <taxon>Eukaryota</taxon>
        <taxon>Fungi</taxon>
        <taxon>Dikarya</taxon>
        <taxon>Ascomycota</taxon>
        <taxon>Pezizomycotina</taxon>
        <taxon>Sordariomycetes</taxon>
        <taxon>Sordariomycetidae</taxon>
        <taxon>Magnaporthales</taxon>
        <taxon>Magnaporthaceae</taxon>
        <taxon>Magnaporthiopsis</taxon>
    </lineage>
</organism>
<accession>A0A0C4ECE9</accession>
<evidence type="ECO:0000313" key="3">
    <source>
        <dbReference type="EnsemblFungi" id="MAPG_10371T0"/>
    </source>
</evidence>
<gene>
    <name evidence="2" type="ORF">MAPG_10371</name>
</gene>
<reference evidence="3" key="4">
    <citation type="journal article" date="2015" name="G3 (Bethesda)">
        <title>Genome sequences of three phytopathogenic species of the Magnaporthaceae family of fungi.</title>
        <authorList>
            <person name="Okagaki L.H."/>
            <person name="Nunes C.C."/>
            <person name="Sailsbery J."/>
            <person name="Clay B."/>
            <person name="Brown D."/>
            <person name="John T."/>
            <person name="Oh Y."/>
            <person name="Young N."/>
            <person name="Fitzgerald M."/>
            <person name="Haas B.J."/>
            <person name="Zeng Q."/>
            <person name="Young S."/>
            <person name="Adiconis X."/>
            <person name="Fan L."/>
            <person name="Levin J.Z."/>
            <person name="Mitchell T.K."/>
            <person name="Okubara P.A."/>
            <person name="Farman M.L."/>
            <person name="Kohn L.M."/>
            <person name="Birren B."/>
            <person name="Ma L.-J."/>
            <person name="Dean R.A."/>
        </authorList>
    </citation>
    <scope>NUCLEOTIDE SEQUENCE</scope>
    <source>
        <strain evidence="3">ATCC 64411 / 73-15</strain>
    </source>
</reference>
<dbReference type="EMBL" id="GL876975">
    <property type="protein sequence ID" value="KLU90518.1"/>
    <property type="molecule type" value="Genomic_DNA"/>
</dbReference>
<evidence type="ECO:0000256" key="1">
    <source>
        <dbReference type="SAM" id="MobiDB-lite"/>
    </source>
</evidence>
<feature type="compositionally biased region" description="Pro residues" evidence="1">
    <location>
        <begin position="157"/>
        <end position="171"/>
    </location>
</feature>
<sequence length="321" mass="34950">MNRNDRQRAAPPSNTGTPQQPPPATRNNEYFLPRDGIDREVITADICRYLGNDALVRPGHLEKGDRVIQGYYITAYRNLTSAMIESLKEDSQKWVEEKRRAQGAQGGQMKYMDSMLRNPAGGAQHIPGPSRDFPAPQPPYNDPYGAPSQGGFGQYPPRDPGYPAPNAFPPREPYDDRQDPYGPPRGNPGPYPPAGYQQPPEGPYMATGMNFGQGAQPQQYMGDHQRAAPAQYPPTSQAGGYPAQPAGYYMGHAGAPPPPPAGAAYDASGAQSRDVFHGRASPAGSTGFSNPGLDQHGNQAPPARRDHNRQEQRYSNTTRRP</sequence>
<feature type="compositionally biased region" description="Basic and acidic residues" evidence="1">
    <location>
        <begin position="303"/>
        <end position="312"/>
    </location>
</feature>
<proteinExistence type="predicted"/>
<feature type="region of interest" description="Disordered" evidence="1">
    <location>
        <begin position="1"/>
        <end position="30"/>
    </location>
</feature>
<dbReference type="AlphaFoldDB" id="A0A0C4ECE9"/>
<reference evidence="4" key="2">
    <citation type="submission" date="2010-05" db="EMBL/GenBank/DDBJ databases">
        <title>The genome sequence of Magnaporthe poae strain ATCC 64411.</title>
        <authorList>
            <person name="Ma L.-J."/>
            <person name="Dead R."/>
            <person name="Young S."/>
            <person name="Zeng Q."/>
            <person name="Koehrsen M."/>
            <person name="Alvarado L."/>
            <person name="Berlin A."/>
            <person name="Chapman S.B."/>
            <person name="Chen Z."/>
            <person name="Freedman E."/>
            <person name="Gellesch M."/>
            <person name="Goldberg J."/>
            <person name="Griggs A."/>
            <person name="Gujja S."/>
            <person name="Heilman E.R."/>
            <person name="Heiman D."/>
            <person name="Hepburn T."/>
            <person name="Howarth C."/>
            <person name="Jen D."/>
            <person name="Larson L."/>
            <person name="Mehta T."/>
            <person name="Neiman D."/>
            <person name="Pearson M."/>
            <person name="Roberts A."/>
            <person name="Saif S."/>
            <person name="Shea T."/>
            <person name="Shenoy N."/>
            <person name="Sisk P."/>
            <person name="Stolte C."/>
            <person name="Sykes S."/>
            <person name="Walk T."/>
            <person name="White J."/>
            <person name="Yandava C."/>
            <person name="Haas B."/>
            <person name="Nusbaum C."/>
            <person name="Birren B."/>
        </authorList>
    </citation>
    <scope>NUCLEOTIDE SEQUENCE [LARGE SCALE GENOMIC DNA]</scope>
    <source>
        <strain evidence="4">ATCC 64411 / 73-15</strain>
    </source>
</reference>
<dbReference type="OMA" id="TEPPFRD"/>